<dbReference type="RefSeq" id="WP_259661073.1">
    <property type="nucleotide sequence ID" value="NZ_JAHXRI010000007.1"/>
</dbReference>
<proteinExistence type="inferred from homology"/>
<dbReference type="InterPro" id="IPR012292">
    <property type="entry name" value="Globin/Proto"/>
</dbReference>
<evidence type="ECO:0000256" key="3">
    <source>
        <dbReference type="ARBA" id="ARBA00022723"/>
    </source>
</evidence>
<dbReference type="Pfam" id="PF01152">
    <property type="entry name" value="Bac_globin"/>
    <property type="match status" value="1"/>
</dbReference>
<name>A0A953NCD1_9BURK</name>
<dbReference type="GO" id="GO:0019825">
    <property type="term" value="F:oxygen binding"/>
    <property type="evidence" value="ECO:0007669"/>
    <property type="project" value="InterPro"/>
</dbReference>
<evidence type="ECO:0000256" key="2">
    <source>
        <dbReference type="ARBA" id="ARBA00022617"/>
    </source>
</evidence>
<dbReference type="EMBL" id="JAHXRI010000007">
    <property type="protein sequence ID" value="MBZ1350656.1"/>
    <property type="molecule type" value="Genomic_DNA"/>
</dbReference>
<reference evidence="6" key="1">
    <citation type="submission" date="2021-07" db="EMBL/GenBank/DDBJ databases">
        <title>New genus and species of the family Alcaligenaceae.</title>
        <authorList>
            <person name="Hahn M.W."/>
        </authorList>
    </citation>
    <scope>NUCLEOTIDE SEQUENCE</scope>
    <source>
        <strain evidence="6">LF4-65</strain>
    </source>
</reference>
<keyword evidence="3" id="KW-0479">Metal-binding</keyword>
<organism evidence="6 7">
    <name type="scientific">Zwartia hollandica</name>
    <dbReference type="NCBI Taxonomy" id="324606"/>
    <lineage>
        <taxon>Bacteria</taxon>
        <taxon>Pseudomonadati</taxon>
        <taxon>Pseudomonadota</taxon>
        <taxon>Betaproteobacteria</taxon>
        <taxon>Burkholderiales</taxon>
        <taxon>Alcaligenaceae</taxon>
        <taxon>Zwartia</taxon>
    </lineage>
</organism>
<dbReference type="CDD" id="cd14773">
    <property type="entry name" value="TrHb2_PhHbO-like_O"/>
    <property type="match status" value="1"/>
</dbReference>
<dbReference type="Proteomes" id="UP000739565">
    <property type="component" value="Unassembled WGS sequence"/>
</dbReference>
<dbReference type="InterPro" id="IPR009050">
    <property type="entry name" value="Globin-like_sf"/>
</dbReference>
<evidence type="ECO:0000313" key="6">
    <source>
        <dbReference type="EMBL" id="MBZ1350656.1"/>
    </source>
</evidence>
<sequence>MTDTTESTPSAFDMLGGEAGIRRLVDRFYDVMDVDADLKILRDLHGPSLDQARDKLYWYLCGYFGGPQHYIERFGHPRLRARHLPYAIGIVERDQWLLCMGRAMKDLSYDDALIERMLEIFFGVADWMRNKDG</sequence>
<dbReference type="GO" id="GO:0046872">
    <property type="term" value="F:metal ion binding"/>
    <property type="evidence" value="ECO:0007669"/>
    <property type="project" value="UniProtKB-KW"/>
</dbReference>
<gene>
    <name evidence="6" type="ORF">KZZ10_08365</name>
</gene>
<dbReference type="SUPFAM" id="SSF46458">
    <property type="entry name" value="Globin-like"/>
    <property type="match status" value="1"/>
</dbReference>
<evidence type="ECO:0000256" key="5">
    <source>
        <dbReference type="ARBA" id="ARBA00034496"/>
    </source>
</evidence>
<keyword evidence="1" id="KW-0813">Transport</keyword>
<protein>
    <submittedName>
        <fullName evidence="6">Group II truncated hemoglobin</fullName>
    </submittedName>
</protein>
<evidence type="ECO:0000256" key="1">
    <source>
        <dbReference type="ARBA" id="ARBA00022448"/>
    </source>
</evidence>
<dbReference type="GO" id="GO:0020037">
    <property type="term" value="F:heme binding"/>
    <property type="evidence" value="ECO:0007669"/>
    <property type="project" value="InterPro"/>
</dbReference>
<dbReference type="InterPro" id="IPR044203">
    <property type="entry name" value="GlbO/GLB3-like"/>
</dbReference>
<keyword evidence="2" id="KW-0349">Heme</keyword>
<evidence type="ECO:0000313" key="7">
    <source>
        <dbReference type="Proteomes" id="UP000739565"/>
    </source>
</evidence>
<dbReference type="PANTHER" id="PTHR47366:SF1">
    <property type="entry name" value="TWO-ON-TWO HEMOGLOBIN-3"/>
    <property type="match status" value="1"/>
</dbReference>
<keyword evidence="7" id="KW-1185">Reference proteome</keyword>
<evidence type="ECO:0000256" key="4">
    <source>
        <dbReference type="ARBA" id="ARBA00023004"/>
    </source>
</evidence>
<accession>A0A953NCD1</accession>
<dbReference type="PANTHER" id="PTHR47366">
    <property type="entry name" value="TWO-ON-TWO HEMOGLOBIN-3"/>
    <property type="match status" value="1"/>
</dbReference>
<dbReference type="GO" id="GO:0005344">
    <property type="term" value="F:oxygen carrier activity"/>
    <property type="evidence" value="ECO:0007669"/>
    <property type="project" value="InterPro"/>
</dbReference>
<keyword evidence="4" id="KW-0408">Iron</keyword>
<comment type="caution">
    <text evidence="6">The sequence shown here is derived from an EMBL/GenBank/DDBJ whole genome shotgun (WGS) entry which is preliminary data.</text>
</comment>
<dbReference type="AlphaFoldDB" id="A0A953NCD1"/>
<dbReference type="Gene3D" id="1.10.490.10">
    <property type="entry name" value="Globins"/>
    <property type="match status" value="1"/>
</dbReference>
<dbReference type="InterPro" id="IPR001486">
    <property type="entry name" value="Hemoglobin_trunc"/>
</dbReference>
<comment type="similarity">
    <text evidence="5">Belongs to the truncated hemoglobin family. Group II subfamily.</text>
</comment>